<organism evidence="5 6">
    <name type="scientific">Candidatus Lokiarchaeum ossiferum</name>
    <dbReference type="NCBI Taxonomy" id="2951803"/>
    <lineage>
        <taxon>Archaea</taxon>
        <taxon>Promethearchaeati</taxon>
        <taxon>Promethearchaeota</taxon>
        <taxon>Promethearchaeia</taxon>
        <taxon>Promethearchaeales</taxon>
        <taxon>Promethearchaeaceae</taxon>
        <taxon>Candidatus Lokiarchaeum</taxon>
    </lineage>
</organism>
<name>A0ABY6HLX7_9ARCH</name>
<reference evidence="5" key="1">
    <citation type="submission" date="2022-09" db="EMBL/GenBank/DDBJ databases">
        <title>Actin cytoskeleton and complex cell architecture in an #Asgard archaeon.</title>
        <authorList>
            <person name="Ponce Toledo R.I."/>
            <person name="Schleper C."/>
            <person name="Rodrigues Oliveira T."/>
            <person name="Wollweber F."/>
            <person name="Xu J."/>
            <person name="Rittmann S."/>
            <person name="Klingl A."/>
            <person name="Pilhofer M."/>
        </authorList>
    </citation>
    <scope>NUCLEOTIDE SEQUENCE</scope>
    <source>
        <strain evidence="5">B-35</strain>
    </source>
</reference>
<keyword evidence="1" id="KW-0285">Flavoprotein</keyword>
<evidence type="ECO:0000259" key="4">
    <source>
        <dbReference type="Pfam" id="PF03358"/>
    </source>
</evidence>
<sequence>MNQILESKMNVKGQRNPKIVAICGSPRKGLTKKALDQMRDLYPDINLKILMLKDLSLKPCLGCYSCVLKGEDRCPLKDDRKIILQDMIDADGVIFASPVFVNTITAMMKNFFERLGYLAHRPVFFEKYAMVMSVCGGFGTEPANKYMQDIAQSFGFNVVNSLELKYSSRSEKEHNYNLQFIKKAMVDLLNGINTQIKTKPTITQVVMFNLFKYISSVKKDYFSADYEYYKSKSGFFDERKINFFYNWIAKQQIKKFKKDFVQNR</sequence>
<gene>
    <name evidence="5" type="ORF">NEF87_000798</name>
</gene>
<dbReference type="Pfam" id="PF03358">
    <property type="entry name" value="FMN_red"/>
    <property type="match status" value="1"/>
</dbReference>
<comment type="similarity">
    <text evidence="3">Belongs to the SsuE family. Isf subfamily.</text>
</comment>
<dbReference type="InterPro" id="IPR005025">
    <property type="entry name" value="FMN_Rdtase-like_dom"/>
</dbReference>
<dbReference type="Gene3D" id="3.40.50.360">
    <property type="match status" value="1"/>
</dbReference>
<dbReference type="Proteomes" id="UP001208689">
    <property type="component" value="Chromosome"/>
</dbReference>
<accession>A0ABY6HLX7</accession>
<dbReference type="InterPro" id="IPR029039">
    <property type="entry name" value="Flavoprotein-like_sf"/>
</dbReference>
<evidence type="ECO:0000313" key="5">
    <source>
        <dbReference type="EMBL" id="UYP44513.1"/>
    </source>
</evidence>
<dbReference type="PANTHER" id="PTHR43278">
    <property type="entry name" value="NAD(P)H-DEPENDENT FMN-CONTAINING OXIDOREDUCTASE YWQN-RELATED"/>
    <property type="match status" value="1"/>
</dbReference>
<dbReference type="EMBL" id="CP104013">
    <property type="protein sequence ID" value="UYP44513.1"/>
    <property type="molecule type" value="Genomic_DNA"/>
</dbReference>
<keyword evidence="6" id="KW-1185">Reference proteome</keyword>
<dbReference type="PANTHER" id="PTHR43278:SF2">
    <property type="entry name" value="IRON-SULFUR FLAVOPROTEIN"/>
    <property type="match status" value="1"/>
</dbReference>
<dbReference type="SUPFAM" id="SSF52218">
    <property type="entry name" value="Flavoproteins"/>
    <property type="match status" value="1"/>
</dbReference>
<feature type="domain" description="NADPH-dependent FMN reductase-like" evidence="4">
    <location>
        <begin position="17"/>
        <end position="162"/>
    </location>
</feature>
<evidence type="ECO:0000256" key="3">
    <source>
        <dbReference type="ARBA" id="ARBA00038292"/>
    </source>
</evidence>
<dbReference type="InterPro" id="IPR051796">
    <property type="entry name" value="ISF_SsuE-like"/>
</dbReference>
<protein>
    <recommendedName>
        <fullName evidence="4">NADPH-dependent FMN reductase-like domain-containing protein</fullName>
    </recommendedName>
</protein>
<evidence type="ECO:0000256" key="1">
    <source>
        <dbReference type="ARBA" id="ARBA00022630"/>
    </source>
</evidence>
<proteinExistence type="inferred from homology"/>
<evidence type="ECO:0000256" key="2">
    <source>
        <dbReference type="ARBA" id="ARBA00022643"/>
    </source>
</evidence>
<evidence type="ECO:0000313" key="6">
    <source>
        <dbReference type="Proteomes" id="UP001208689"/>
    </source>
</evidence>
<keyword evidence="2" id="KW-0288">FMN</keyword>